<keyword evidence="1" id="KW-1185">Reference proteome</keyword>
<accession>A0A1I7ZFC2</accession>
<evidence type="ECO:0000313" key="2">
    <source>
        <dbReference type="WBParaSite" id="L893_g25771.t1"/>
    </source>
</evidence>
<dbReference type="AlphaFoldDB" id="A0A1I7ZFC2"/>
<evidence type="ECO:0000313" key="1">
    <source>
        <dbReference type="Proteomes" id="UP000095287"/>
    </source>
</evidence>
<organism evidence="1 2">
    <name type="scientific">Steinernema glaseri</name>
    <dbReference type="NCBI Taxonomy" id="37863"/>
    <lineage>
        <taxon>Eukaryota</taxon>
        <taxon>Metazoa</taxon>
        <taxon>Ecdysozoa</taxon>
        <taxon>Nematoda</taxon>
        <taxon>Chromadorea</taxon>
        <taxon>Rhabditida</taxon>
        <taxon>Tylenchina</taxon>
        <taxon>Panagrolaimomorpha</taxon>
        <taxon>Strongyloidoidea</taxon>
        <taxon>Steinernematidae</taxon>
        <taxon>Steinernema</taxon>
    </lineage>
</organism>
<reference evidence="2" key="1">
    <citation type="submission" date="2016-11" db="UniProtKB">
        <authorList>
            <consortium name="WormBaseParasite"/>
        </authorList>
    </citation>
    <scope>IDENTIFICATION</scope>
</reference>
<proteinExistence type="predicted"/>
<sequence length="314" mass="35783">MDSVETSFINAVVSIVDEKSFLTFPDLGGYWGEAVEESAMKKRRVGVAITVSLKSPDGEESPTVLTELMDEVDGRPHYYYAKLPIRELHPYSVYYFEVLPQFTEEQMEAASRAIVLNKGFSGNEWQLLLGLASRDCRDYNVNDLGDAFNSLNMASIEARDWHAVHVKNCAVDVDSPMAQSLLDMLTRTRMFSLDSVSFDQSVDFEDTLIDLCVSRHLRHLRLWNCDNIVTMDVRFLKKLIDSFEHMEFDTTSHLNVDVALTKQDIKSLTRDVLSHKLGSGRYKVHWFVVNVDFGLAKFVKGTACCPFRFDFNDS</sequence>
<dbReference type="WBParaSite" id="L893_g25771.t1">
    <property type="protein sequence ID" value="L893_g25771.t1"/>
    <property type="gene ID" value="L893_g25771"/>
</dbReference>
<protein>
    <submittedName>
        <fullName evidence="2">F-box/LRR-repeat protein 21</fullName>
    </submittedName>
</protein>
<name>A0A1I7ZFC2_9BILA</name>
<dbReference type="Proteomes" id="UP000095287">
    <property type="component" value="Unplaced"/>
</dbReference>